<sequence>MAATCAVRHLRRTIPIPTYPGHLARLLHSVPAVVQSSSYVDKRPAAERLGEDVLDLDDGRSLFGSFSTSRLVRSAASLHAAAVGPVVDVGTWVMGSKVIMGPGLLRDAVLWGVRRTFYDQFCAGEDMPEVVRSVRRVNALGLRAMLDYALEDVEDGASCDRNLEEFLTTIDATRTLPPSSVSLYSFCMMVDENARFGGEAVIVEVNSIWFCFVAGELRGCEDIGDLFARIA</sequence>
<evidence type="ECO:0000313" key="1">
    <source>
        <dbReference type="EMBL" id="KAI4375249.1"/>
    </source>
</evidence>
<accession>A0ACB9R8P2</accession>
<reference evidence="2" key="1">
    <citation type="journal article" date="2023" name="Front. Plant Sci.">
        <title>Chromosomal-level genome assembly of Melastoma candidum provides insights into trichome evolution.</title>
        <authorList>
            <person name="Zhong Y."/>
            <person name="Wu W."/>
            <person name="Sun C."/>
            <person name="Zou P."/>
            <person name="Liu Y."/>
            <person name="Dai S."/>
            <person name="Zhou R."/>
        </authorList>
    </citation>
    <scope>NUCLEOTIDE SEQUENCE [LARGE SCALE GENOMIC DNA]</scope>
</reference>
<comment type="caution">
    <text evidence="1">The sequence shown here is derived from an EMBL/GenBank/DDBJ whole genome shotgun (WGS) entry which is preliminary data.</text>
</comment>
<dbReference type="EMBL" id="CM042883">
    <property type="protein sequence ID" value="KAI4375249.1"/>
    <property type="molecule type" value="Genomic_DNA"/>
</dbReference>
<name>A0ACB9R8P2_9MYRT</name>
<evidence type="ECO:0000313" key="2">
    <source>
        <dbReference type="Proteomes" id="UP001057402"/>
    </source>
</evidence>
<dbReference type="Proteomes" id="UP001057402">
    <property type="component" value="Chromosome 4"/>
</dbReference>
<proteinExistence type="predicted"/>
<organism evidence="1 2">
    <name type="scientific">Melastoma candidum</name>
    <dbReference type="NCBI Taxonomy" id="119954"/>
    <lineage>
        <taxon>Eukaryota</taxon>
        <taxon>Viridiplantae</taxon>
        <taxon>Streptophyta</taxon>
        <taxon>Embryophyta</taxon>
        <taxon>Tracheophyta</taxon>
        <taxon>Spermatophyta</taxon>
        <taxon>Magnoliopsida</taxon>
        <taxon>eudicotyledons</taxon>
        <taxon>Gunneridae</taxon>
        <taxon>Pentapetalae</taxon>
        <taxon>rosids</taxon>
        <taxon>malvids</taxon>
        <taxon>Myrtales</taxon>
        <taxon>Melastomataceae</taxon>
        <taxon>Melastomatoideae</taxon>
        <taxon>Melastomateae</taxon>
        <taxon>Melastoma</taxon>
    </lineage>
</organism>
<keyword evidence="2" id="KW-1185">Reference proteome</keyword>
<gene>
    <name evidence="1" type="ORF">MLD38_013141</name>
</gene>
<protein>
    <submittedName>
        <fullName evidence="1">Uncharacterized protein</fullName>
    </submittedName>
</protein>